<dbReference type="EMBL" id="CAJOAY010005152">
    <property type="protein sequence ID" value="CAF4097412.1"/>
    <property type="molecule type" value="Genomic_DNA"/>
</dbReference>
<feature type="repeat" description="NHL" evidence="4">
    <location>
        <begin position="355"/>
        <end position="394"/>
    </location>
</feature>
<dbReference type="AlphaFoldDB" id="A0A819USM5"/>
<dbReference type="Gene3D" id="2.120.10.30">
    <property type="entry name" value="TolB, C-terminal domain"/>
    <property type="match status" value="2"/>
</dbReference>
<dbReference type="EMBL" id="CAJOAZ010002077">
    <property type="protein sequence ID" value="CAF3891486.1"/>
    <property type="molecule type" value="Genomic_DNA"/>
</dbReference>
<evidence type="ECO:0000256" key="2">
    <source>
        <dbReference type="ARBA" id="ARBA00022737"/>
    </source>
</evidence>
<dbReference type="SUPFAM" id="SSF101898">
    <property type="entry name" value="NHL repeat"/>
    <property type="match status" value="1"/>
</dbReference>
<dbReference type="Proteomes" id="UP000663881">
    <property type="component" value="Unassembled WGS sequence"/>
</dbReference>
<dbReference type="PANTHER" id="PTHR10680">
    <property type="entry name" value="PEPTIDYL-GLYCINE ALPHA-AMIDATING MONOOXYGENASE"/>
    <property type="match status" value="1"/>
</dbReference>
<evidence type="ECO:0000256" key="5">
    <source>
        <dbReference type="SAM" id="Phobius"/>
    </source>
</evidence>
<keyword evidence="1" id="KW-0732">Signal</keyword>
<keyword evidence="5" id="KW-1133">Transmembrane helix</keyword>
<dbReference type="Pfam" id="PF01436">
    <property type="entry name" value="NHL"/>
    <property type="match status" value="1"/>
</dbReference>
<evidence type="ECO:0000313" key="7">
    <source>
        <dbReference type="EMBL" id="CAF3891486.1"/>
    </source>
</evidence>
<evidence type="ECO:0008006" key="10">
    <source>
        <dbReference type="Google" id="ProtNLM"/>
    </source>
</evidence>
<feature type="transmembrane region" description="Helical" evidence="5">
    <location>
        <begin position="33"/>
        <end position="55"/>
    </location>
</feature>
<keyword evidence="5" id="KW-0472">Membrane</keyword>
<evidence type="ECO:0000256" key="3">
    <source>
        <dbReference type="ARBA" id="ARBA00023180"/>
    </source>
</evidence>
<evidence type="ECO:0000313" key="9">
    <source>
        <dbReference type="Proteomes" id="UP000663881"/>
    </source>
</evidence>
<keyword evidence="5" id="KW-0812">Transmembrane</keyword>
<evidence type="ECO:0000313" key="6">
    <source>
        <dbReference type="EMBL" id="CAF3891419.1"/>
    </source>
</evidence>
<dbReference type="InterPro" id="IPR001258">
    <property type="entry name" value="NHL_repeat"/>
</dbReference>
<dbReference type="CDD" id="cd05819">
    <property type="entry name" value="NHL"/>
    <property type="match status" value="1"/>
</dbReference>
<gene>
    <name evidence="8" type="ORF">OKA104_LOCUS35481</name>
    <name evidence="6" type="ORF">OXD698_LOCUS23439</name>
    <name evidence="7" type="ORF">OXD698_LOCUS23443</name>
</gene>
<evidence type="ECO:0000256" key="4">
    <source>
        <dbReference type="PROSITE-ProRule" id="PRU00504"/>
    </source>
</evidence>
<dbReference type="InterPro" id="IPR011042">
    <property type="entry name" value="6-blade_b-propeller_TolB-like"/>
</dbReference>
<reference evidence="8" key="1">
    <citation type="submission" date="2021-02" db="EMBL/GenBank/DDBJ databases">
        <authorList>
            <person name="Nowell W R."/>
        </authorList>
    </citation>
    <scope>NUCLEOTIDE SEQUENCE</scope>
</reference>
<evidence type="ECO:0000256" key="1">
    <source>
        <dbReference type="ARBA" id="ARBA00022729"/>
    </source>
</evidence>
<dbReference type="PANTHER" id="PTHR10680:SF28">
    <property type="entry name" value="SMP-30_GLUCONOLACTONASE_LRE-LIKE REGION DOMAIN-CONTAINING PROTEIN"/>
    <property type="match status" value="1"/>
</dbReference>
<feature type="repeat" description="NHL" evidence="4">
    <location>
        <begin position="115"/>
        <end position="154"/>
    </location>
</feature>
<dbReference type="EMBL" id="CAJOAZ010002077">
    <property type="protein sequence ID" value="CAF3891419.1"/>
    <property type="molecule type" value="Genomic_DNA"/>
</dbReference>
<protein>
    <recommendedName>
        <fullName evidence="10">NHL repeat containing protein</fullName>
    </recommendedName>
</protein>
<dbReference type="PROSITE" id="PS51125">
    <property type="entry name" value="NHL"/>
    <property type="match status" value="2"/>
</dbReference>
<sequence length="396" mass="44398">MNNRVGVDESSVVNPNTTRLQALYEHFRKRKSMWIIFFIILVVLIIVVPTTIVLVNKAKREKTSTMEITTEIEITTERTTTTGTTSEQLLSTVIIDKNMKWKQSASTVAGGNGQGSELNQLDAPSGIYVDDDDQSIYIADTDNHRIVRWKFGANNGEIVAGGNVSGNEKYQLKQPTDVILDQEKKYLIICDTGNFRLIKWSRQNSQDQEILIPFILCFALAIDNNGDFYISDWLNNKVIRWQEGNKEDILVAGGNGKGNSFNQLDQAKQIFVDKYHSVYVADFGNDRVMKWTKNATEGILVAPENVSNQNRSTMLKPRGVIVDHTGNIYVSDATGHHIMRWSPDAREGIAIVGKQQSGSDSTQLTNPGYLSFDRSGNLYVVDAGNHRIQNFTIDLN</sequence>
<proteinExistence type="predicted"/>
<evidence type="ECO:0000313" key="8">
    <source>
        <dbReference type="EMBL" id="CAF4097412.1"/>
    </source>
</evidence>
<keyword evidence="2" id="KW-0677">Repeat</keyword>
<comment type="caution">
    <text evidence="8">The sequence shown here is derived from an EMBL/GenBank/DDBJ whole genome shotgun (WGS) entry which is preliminary data.</text>
</comment>
<name>A0A819USM5_9BILA</name>
<accession>A0A819USM5</accession>
<keyword evidence="3" id="KW-0325">Glycoprotein</keyword>
<dbReference type="GO" id="GO:0005576">
    <property type="term" value="C:extracellular region"/>
    <property type="evidence" value="ECO:0007669"/>
    <property type="project" value="TreeGrafter"/>
</dbReference>
<organism evidence="8 9">
    <name type="scientific">Adineta steineri</name>
    <dbReference type="NCBI Taxonomy" id="433720"/>
    <lineage>
        <taxon>Eukaryota</taxon>
        <taxon>Metazoa</taxon>
        <taxon>Spiralia</taxon>
        <taxon>Gnathifera</taxon>
        <taxon>Rotifera</taxon>
        <taxon>Eurotatoria</taxon>
        <taxon>Bdelloidea</taxon>
        <taxon>Adinetida</taxon>
        <taxon>Adinetidae</taxon>
        <taxon>Adineta</taxon>
    </lineage>
</organism>
<dbReference type="Gene3D" id="2.40.10.500">
    <property type="match status" value="1"/>
</dbReference>
<dbReference type="Proteomes" id="UP000663844">
    <property type="component" value="Unassembled WGS sequence"/>
</dbReference>